<dbReference type="Gene3D" id="3.30.230.10">
    <property type="match status" value="1"/>
</dbReference>
<evidence type="ECO:0000259" key="14">
    <source>
        <dbReference type="Pfam" id="PF00288"/>
    </source>
</evidence>
<dbReference type="Pfam" id="PF00288">
    <property type="entry name" value="GHMP_kinases_N"/>
    <property type="match status" value="1"/>
</dbReference>
<feature type="binding site" evidence="13">
    <location>
        <begin position="90"/>
        <end position="100"/>
    </location>
    <ligand>
        <name>ATP</name>
        <dbReference type="ChEBI" id="CHEBI:30616"/>
    </ligand>
</feature>
<accession>A0A2N0Z293</accession>
<dbReference type="InterPro" id="IPR036554">
    <property type="entry name" value="GHMP_kinase_C_sf"/>
</dbReference>
<evidence type="ECO:0000256" key="12">
    <source>
        <dbReference type="ARBA" id="ARBA00049954"/>
    </source>
</evidence>
<evidence type="ECO:0000256" key="13">
    <source>
        <dbReference type="HAMAP-Rule" id="MF_00384"/>
    </source>
</evidence>
<evidence type="ECO:0000256" key="8">
    <source>
        <dbReference type="ARBA" id="ARBA00022741"/>
    </source>
</evidence>
<comment type="subcellular location">
    <subcellularLocation>
        <location evidence="13">Cytoplasm</location>
    </subcellularLocation>
</comment>
<gene>
    <name evidence="13" type="primary">thrB</name>
    <name evidence="16" type="ORF">CWS01_11505</name>
</gene>
<evidence type="ECO:0000256" key="6">
    <source>
        <dbReference type="ARBA" id="ARBA00022679"/>
    </source>
</evidence>
<dbReference type="GO" id="GO:0005524">
    <property type="term" value="F:ATP binding"/>
    <property type="evidence" value="ECO:0007669"/>
    <property type="project" value="UniProtKB-UniRule"/>
</dbReference>
<feature type="domain" description="GHMP kinase C-terminal" evidence="15">
    <location>
        <begin position="204"/>
        <end position="278"/>
    </location>
</feature>
<dbReference type="RefSeq" id="WP_101177344.1">
    <property type="nucleotide sequence ID" value="NZ_PISE01000022.1"/>
</dbReference>
<dbReference type="EMBL" id="PISE01000022">
    <property type="protein sequence ID" value="PKG23609.1"/>
    <property type="molecule type" value="Genomic_DNA"/>
</dbReference>
<dbReference type="Pfam" id="PF08544">
    <property type="entry name" value="GHMP_kinases_C"/>
    <property type="match status" value="1"/>
</dbReference>
<dbReference type="PROSITE" id="PS00627">
    <property type="entry name" value="GHMP_KINASES_ATP"/>
    <property type="match status" value="1"/>
</dbReference>
<dbReference type="PANTHER" id="PTHR20861:SF1">
    <property type="entry name" value="HOMOSERINE KINASE"/>
    <property type="match status" value="1"/>
</dbReference>
<evidence type="ECO:0000313" key="16">
    <source>
        <dbReference type="EMBL" id="PKG23609.1"/>
    </source>
</evidence>
<keyword evidence="10 13" id="KW-0067">ATP-binding</keyword>
<evidence type="ECO:0000313" key="17">
    <source>
        <dbReference type="Proteomes" id="UP000233375"/>
    </source>
</evidence>
<keyword evidence="5 13" id="KW-0028">Amino-acid biosynthesis</keyword>
<evidence type="ECO:0000259" key="15">
    <source>
        <dbReference type="Pfam" id="PF08544"/>
    </source>
</evidence>
<keyword evidence="6 13" id="KW-0808">Transferase</keyword>
<organism evidence="16 17">
    <name type="scientific">Niallia nealsonii</name>
    <dbReference type="NCBI Taxonomy" id="115979"/>
    <lineage>
        <taxon>Bacteria</taxon>
        <taxon>Bacillati</taxon>
        <taxon>Bacillota</taxon>
        <taxon>Bacilli</taxon>
        <taxon>Bacillales</taxon>
        <taxon>Bacillaceae</taxon>
        <taxon>Niallia</taxon>
    </lineage>
</organism>
<proteinExistence type="inferred from homology"/>
<evidence type="ECO:0000256" key="11">
    <source>
        <dbReference type="ARBA" id="ARBA00049375"/>
    </source>
</evidence>
<dbReference type="InterPro" id="IPR020568">
    <property type="entry name" value="Ribosomal_Su5_D2-typ_SF"/>
</dbReference>
<dbReference type="HAMAP" id="MF_00384">
    <property type="entry name" value="Homoser_kinase"/>
    <property type="match status" value="1"/>
</dbReference>
<dbReference type="NCBIfam" id="TIGR00191">
    <property type="entry name" value="thrB"/>
    <property type="match status" value="1"/>
</dbReference>
<dbReference type="PIRSF" id="PIRSF000676">
    <property type="entry name" value="Homoser_kin"/>
    <property type="match status" value="1"/>
</dbReference>
<dbReference type="InterPro" id="IPR014721">
    <property type="entry name" value="Ribsml_uS5_D2-typ_fold_subgr"/>
</dbReference>
<protein>
    <recommendedName>
        <fullName evidence="4 13">Homoserine kinase</fullName>
        <shortName evidence="13">HK</shortName>
        <shortName evidence="13">HSK</shortName>
        <ecNumber evidence="3 13">2.7.1.39</ecNumber>
    </recommendedName>
</protein>
<name>A0A2N0Z293_9BACI</name>
<keyword evidence="13" id="KW-0963">Cytoplasm</keyword>
<keyword evidence="7 13" id="KW-0791">Threonine biosynthesis</keyword>
<evidence type="ECO:0000256" key="3">
    <source>
        <dbReference type="ARBA" id="ARBA00012078"/>
    </source>
</evidence>
<dbReference type="SUPFAM" id="SSF55060">
    <property type="entry name" value="GHMP Kinase, C-terminal domain"/>
    <property type="match status" value="1"/>
</dbReference>
<comment type="catalytic activity">
    <reaction evidence="11 13">
        <text>L-homoserine + ATP = O-phospho-L-homoserine + ADP + H(+)</text>
        <dbReference type="Rhea" id="RHEA:13985"/>
        <dbReference type="ChEBI" id="CHEBI:15378"/>
        <dbReference type="ChEBI" id="CHEBI:30616"/>
        <dbReference type="ChEBI" id="CHEBI:57476"/>
        <dbReference type="ChEBI" id="CHEBI:57590"/>
        <dbReference type="ChEBI" id="CHEBI:456216"/>
        <dbReference type="EC" id="2.7.1.39"/>
    </reaction>
</comment>
<dbReference type="Proteomes" id="UP000233375">
    <property type="component" value="Unassembled WGS sequence"/>
</dbReference>
<keyword evidence="8 13" id="KW-0547">Nucleotide-binding</keyword>
<dbReference type="GO" id="GO:0004413">
    <property type="term" value="F:homoserine kinase activity"/>
    <property type="evidence" value="ECO:0007669"/>
    <property type="project" value="UniProtKB-UniRule"/>
</dbReference>
<sequence length="308" mass="33201">MSESDMIQIRVPASSANLGPGFDSIGLALDLYLTLDVILSDKWEVIPMNRELEEFPKDDTNFIVKTAAEVAKRYNKELTPCQIKVSSNIPLARGLGSSASAIVAGIELADCICDLKLSKKEKFHIASLMEGHPDNVGASIFGGLIIGCQLDEDIDVEVIHSIDLELVAVVPKEELLTKSSRGVLPEAMSYSESVAAGAVSNLLVAALLTGNMELAGKMMKKDKYHQPYRKGLVPHLQVIEDHALDFGAYGVTLSGAGPTVLCFIKKGQTSSVINGLKNLLPNMEYLPIHVDYKGSYVTGSLDTALLKK</sequence>
<comment type="pathway">
    <text evidence="1 13">Amino-acid biosynthesis; L-threonine biosynthesis; L-threonine from L-aspartate: step 4/5.</text>
</comment>
<dbReference type="PANTHER" id="PTHR20861">
    <property type="entry name" value="HOMOSERINE/4-DIPHOSPHOCYTIDYL-2-C-METHYL-D-ERYTHRITOL KINASE"/>
    <property type="match status" value="1"/>
</dbReference>
<evidence type="ECO:0000256" key="2">
    <source>
        <dbReference type="ARBA" id="ARBA00007370"/>
    </source>
</evidence>
<dbReference type="UniPathway" id="UPA00050">
    <property type="reaction ID" value="UER00064"/>
</dbReference>
<dbReference type="InterPro" id="IPR006203">
    <property type="entry name" value="GHMP_knse_ATP-bd_CS"/>
</dbReference>
<reference evidence="16 17" key="1">
    <citation type="journal article" date="2003" name="Int. J. Syst. Evol. Microbiol.">
        <title>Bacillus nealsonii sp. nov., isolated from a spacecraft-assembly facility, whose spores are gamma-radiation resistant.</title>
        <authorList>
            <person name="Venkateswaran K."/>
            <person name="Kempf M."/>
            <person name="Chen F."/>
            <person name="Satomi M."/>
            <person name="Nicholson W."/>
            <person name="Kern R."/>
        </authorList>
    </citation>
    <scope>NUCLEOTIDE SEQUENCE [LARGE SCALE GENOMIC DNA]</scope>
    <source>
        <strain evidence="16 17">FO-92</strain>
    </source>
</reference>
<keyword evidence="9 13" id="KW-0418">Kinase</keyword>
<evidence type="ECO:0000256" key="9">
    <source>
        <dbReference type="ARBA" id="ARBA00022777"/>
    </source>
</evidence>
<dbReference type="EC" id="2.7.1.39" evidence="3 13"/>
<evidence type="ECO:0000256" key="5">
    <source>
        <dbReference type="ARBA" id="ARBA00022605"/>
    </source>
</evidence>
<dbReference type="SUPFAM" id="SSF54211">
    <property type="entry name" value="Ribosomal protein S5 domain 2-like"/>
    <property type="match status" value="1"/>
</dbReference>
<evidence type="ECO:0000256" key="1">
    <source>
        <dbReference type="ARBA" id="ARBA00005015"/>
    </source>
</evidence>
<keyword evidence="17" id="KW-1185">Reference proteome</keyword>
<evidence type="ECO:0000256" key="10">
    <source>
        <dbReference type="ARBA" id="ARBA00022840"/>
    </source>
</evidence>
<dbReference type="InterPro" id="IPR000870">
    <property type="entry name" value="Homoserine_kinase"/>
</dbReference>
<dbReference type="PRINTS" id="PR00958">
    <property type="entry name" value="HOMSERKINASE"/>
</dbReference>
<dbReference type="GO" id="GO:0005737">
    <property type="term" value="C:cytoplasm"/>
    <property type="evidence" value="ECO:0007669"/>
    <property type="project" value="UniProtKB-SubCell"/>
</dbReference>
<dbReference type="InterPro" id="IPR006204">
    <property type="entry name" value="GHMP_kinase_N_dom"/>
</dbReference>
<dbReference type="InterPro" id="IPR013750">
    <property type="entry name" value="GHMP_kinase_C_dom"/>
</dbReference>
<dbReference type="Gene3D" id="3.30.70.890">
    <property type="entry name" value="GHMP kinase, C-terminal domain"/>
    <property type="match status" value="1"/>
</dbReference>
<dbReference type="OrthoDB" id="9769912at2"/>
<feature type="domain" description="GHMP kinase N-terminal" evidence="14">
    <location>
        <begin position="61"/>
        <end position="143"/>
    </location>
</feature>
<dbReference type="AlphaFoldDB" id="A0A2N0Z293"/>
<dbReference type="GO" id="GO:0009088">
    <property type="term" value="P:threonine biosynthetic process"/>
    <property type="evidence" value="ECO:0007669"/>
    <property type="project" value="UniProtKB-UniRule"/>
</dbReference>
<evidence type="ECO:0000256" key="7">
    <source>
        <dbReference type="ARBA" id="ARBA00022697"/>
    </source>
</evidence>
<evidence type="ECO:0000256" key="4">
    <source>
        <dbReference type="ARBA" id="ARBA00017858"/>
    </source>
</evidence>
<comment type="function">
    <text evidence="12 13">Catalyzes the ATP-dependent phosphorylation of L-homoserine to L-homoserine phosphate.</text>
</comment>
<comment type="caution">
    <text evidence="16">The sequence shown here is derived from an EMBL/GenBank/DDBJ whole genome shotgun (WGS) entry which is preliminary data.</text>
</comment>
<comment type="similarity">
    <text evidence="2 13">Belongs to the GHMP kinase family. Homoserine kinase subfamily.</text>
</comment>